<evidence type="ECO:0000313" key="2">
    <source>
        <dbReference type="EMBL" id="GBP34552.1"/>
    </source>
</evidence>
<comment type="caution">
    <text evidence="2">The sequence shown here is derived from an EMBL/GenBank/DDBJ whole genome shotgun (WGS) entry which is preliminary data.</text>
</comment>
<feature type="region of interest" description="Disordered" evidence="1">
    <location>
        <begin position="24"/>
        <end position="60"/>
    </location>
</feature>
<feature type="compositionally biased region" description="Basic residues" evidence="1">
    <location>
        <begin position="43"/>
        <end position="55"/>
    </location>
</feature>
<protein>
    <submittedName>
        <fullName evidence="2">Uncharacterized protein</fullName>
    </submittedName>
</protein>
<dbReference type="EMBL" id="BGZK01000290">
    <property type="protein sequence ID" value="GBP34552.1"/>
    <property type="molecule type" value="Genomic_DNA"/>
</dbReference>
<keyword evidence="3" id="KW-1185">Reference proteome</keyword>
<evidence type="ECO:0000313" key="3">
    <source>
        <dbReference type="Proteomes" id="UP000299102"/>
    </source>
</evidence>
<proteinExistence type="predicted"/>
<evidence type="ECO:0000256" key="1">
    <source>
        <dbReference type="SAM" id="MobiDB-lite"/>
    </source>
</evidence>
<sequence>MANHGRSHSLRFAAGPGGVHYHSDAAVKTNRRHYSGPVDSRRKLAKAATARHRGRPQAPFSSGFESLWSGKFNNDSGKFASNLGGLVRSLRANRSVELLVCRELVTNTAAKIINSPGPHSTRVQP</sequence>
<name>A0A4C1V8C4_EUMVA</name>
<dbReference type="AlphaFoldDB" id="A0A4C1V8C4"/>
<reference evidence="2 3" key="1">
    <citation type="journal article" date="2019" name="Commun. Biol.">
        <title>The bagworm genome reveals a unique fibroin gene that provides high tensile strength.</title>
        <authorList>
            <person name="Kono N."/>
            <person name="Nakamura H."/>
            <person name="Ohtoshi R."/>
            <person name="Tomita M."/>
            <person name="Numata K."/>
            <person name="Arakawa K."/>
        </authorList>
    </citation>
    <scope>NUCLEOTIDE SEQUENCE [LARGE SCALE GENOMIC DNA]</scope>
</reference>
<gene>
    <name evidence="2" type="ORF">EVAR_85272_1</name>
</gene>
<organism evidence="2 3">
    <name type="scientific">Eumeta variegata</name>
    <name type="common">Bagworm moth</name>
    <name type="synonym">Eumeta japonica</name>
    <dbReference type="NCBI Taxonomy" id="151549"/>
    <lineage>
        <taxon>Eukaryota</taxon>
        <taxon>Metazoa</taxon>
        <taxon>Ecdysozoa</taxon>
        <taxon>Arthropoda</taxon>
        <taxon>Hexapoda</taxon>
        <taxon>Insecta</taxon>
        <taxon>Pterygota</taxon>
        <taxon>Neoptera</taxon>
        <taxon>Endopterygota</taxon>
        <taxon>Lepidoptera</taxon>
        <taxon>Glossata</taxon>
        <taxon>Ditrysia</taxon>
        <taxon>Tineoidea</taxon>
        <taxon>Psychidae</taxon>
        <taxon>Oiketicinae</taxon>
        <taxon>Eumeta</taxon>
    </lineage>
</organism>
<dbReference type="Proteomes" id="UP000299102">
    <property type="component" value="Unassembled WGS sequence"/>
</dbReference>
<accession>A0A4C1V8C4</accession>